<evidence type="ECO:0000313" key="2">
    <source>
        <dbReference type="Proteomes" id="UP000092671"/>
    </source>
</evidence>
<dbReference type="AlphaFoldDB" id="A0A1B8PIK1"/>
<gene>
    <name evidence="1" type="ORF">A9Z60_10285</name>
</gene>
<accession>A0A1B8PIK1</accession>
<reference evidence="1 2" key="1">
    <citation type="submission" date="2016-06" db="EMBL/GenBank/DDBJ databases">
        <title>Draft genome of Moraxella nonliquefaciens CCUG 60284.</title>
        <authorList>
            <person name="Salva-Serra F."/>
            <person name="Engstrom-Jakobsson H."/>
            <person name="Thorell K."/>
            <person name="Gonzales-Siles L."/>
            <person name="Karlsson R."/>
            <person name="Boulund F."/>
            <person name="Engstrand L."/>
            <person name="Kristiansson E."/>
            <person name="Moore E."/>
        </authorList>
    </citation>
    <scope>NUCLEOTIDE SEQUENCE [LARGE SCALE GENOMIC DNA]</scope>
    <source>
        <strain evidence="1 2">CCUG 60284</strain>
    </source>
</reference>
<name>A0A1B8PIK1_MORNO</name>
<organism evidence="1 2">
    <name type="scientific">Moraxella nonliquefaciens</name>
    <dbReference type="NCBI Taxonomy" id="478"/>
    <lineage>
        <taxon>Bacteria</taxon>
        <taxon>Pseudomonadati</taxon>
        <taxon>Pseudomonadota</taxon>
        <taxon>Gammaproteobacteria</taxon>
        <taxon>Moraxellales</taxon>
        <taxon>Moraxellaceae</taxon>
        <taxon>Moraxella</taxon>
    </lineage>
</organism>
<dbReference type="Proteomes" id="UP000092671">
    <property type="component" value="Unassembled WGS sequence"/>
</dbReference>
<dbReference type="EMBL" id="LZDN01000038">
    <property type="protein sequence ID" value="OBX49564.1"/>
    <property type="molecule type" value="Genomic_DNA"/>
</dbReference>
<sequence>MTSLRHEAENPENNWMDGKPNFLGCIDEKNHLYLFTSAGFSEMSEPLPIRQAYQMLKAVNLTKSSHRNRYQKWINGKREFFYAIKQEIMTYLDNEP</sequence>
<dbReference type="RefSeq" id="WP_066888376.1">
    <property type="nucleotide sequence ID" value="NZ_LZDM01000040.1"/>
</dbReference>
<protein>
    <submittedName>
        <fullName evidence="1">Uncharacterized protein</fullName>
    </submittedName>
</protein>
<comment type="caution">
    <text evidence="1">The sequence shown here is derived from an EMBL/GenBank/DDBJ whole genome shotgun (WGS) entry which is preliminary data.</text>
</comment>
<proteinExistence type="predicted"/>
<evidence type="ECO:0000313" key="1">
    <source>
        <dbReference type="EMBL" id="OBX49564.1"/>
    </source>
</evidence>